<dbReference type="Proteomes" id="UP000830631">
    <property type="component" value="Chromosome"/>
</dbReference>
<feature type="transmembrane region" description="Helical" evidence="7">
    <location>
        <begin position="106"/>
        <end position="124"/>
    </location>
</feature>
<evidence type="ECO:0000256" key="1">
    <source>
        <dbReference type="ARBA" id="ARBA00004651"/>
    </source>
</evidence>
<feature type="compositionally biased region" description="Pro residues" evidence="6">
    <location>
        <begin position="214"/>
        <end position="223"/>
    </location>
</feature>
<evidence type="ECO:0000313" key="10">
    <source>
        <dbReference type="Proteomes" id="UP000830631"/>
    </source>
</evidence>
<accession>A0ABY4J1K6</accession>
<feature type="transmembrane region" description="Helical" evidence="7">
    <location>
        <begin position="49"/>
        <end position="75"/>
    </location>
</feature>
<dbReference type="PANTHER" id="PTHR36115">
    <property type="entry name" value="PROLINE-RICH ANTIGEN HOMOLOG-RELATED"/>
    <property type="match status" value="1"/>
</dbReference>
<organism evidence="9 10">
    <name type="scientific">Microbacterium aurugineum</name>
    <dbReference type="NCBI Taxonomy" id="2851642"/>
    <lineage>
        <taxon>Bacteria</taxon>
        <taxon>Bacillati</taxon>
        <taxon>Actinomycetota</taxon>
        <taxon>Actinomycetes</taxon>
        <taxon>Micrococcales</taxon>
        <taxon>Microbacteriaceae</taxon>
        <taxon>Microbacterium</taxon>
    </lineage>
</organism>
<dbReference type="InterPro" id="IPR010432">
    <property type="entry name" value="RDD"/>
</dbReference>
<feature type="region of interest" description="Disordered" evidence="6">
    <location>
        <begin position="201"/>
        <end position="224"/>
    </location>
</feature>
<dbReference type="Pfam" id="PF06271">
    <property type="entry name" value="RDD"/>
    <property type="match status" value="1"/>
</dbReference>
<sequence>MTQPALDQIAPLSRRAVAYVIDALIAGGLAIVLGGGLLVAASLTGSVEGMVGVLLVGGPVVSLVLLGWFVVYTVMQAGAGSIGMRAQGVQLVAAADGGPLGFGRALLRNVIFGLAAAVVVGYFTPLFDGSGRFQGWHDKVAGSLILDARKTGPVGSASEATSSSSASAPGLATPTTGPAIPGLPQSVPAASAASAAPAVPAPAAPVAPASSSLPPRPAAPPAPVAESGSLIAFVPGITQDAPSRSEPPAQPEPEPELDATVQQHPVAPVTSPVPPAPPAPVAAPPVAAPPVPPLPVAPAPAAPEVVEQDDDLEETRISVPGHRLVFTWDDGTRVSVSRRTIFGRNPAPEEGATLVPVRDETLSLSKTHFEAAAETSGGWVRDRHSTNGMTIVRDGQRIACPAGQRVPVRLGDAIEIGDRIVTIGGYA</sequence>
<dbReference type="RefSeq" id="WP_261811562.1">
    <property type="nucleotide sequence ID" value="NZ_CP078078.1"/>
</dbReference>
<feature type="region of interest" description="Disordered" evidence="6">
    <location>
        <begin position="238"/>
        <end position="260"/>
    </location>
</feature>
<name>A0ABY4J1K6_9MICO</name>
<evidence type="ECO:0000256" key="7">
    <source>
        <dbReference type="SAM" id="Phobius"/>
    </source>
</evidence>
<keyword evidence="5 7" id="KW-0472">Membrane</keyword>
<dbReference type="CDD" id="cd00060">
    <property type="entry name" value="FHA"/>
    <property type="match status" value="1"/>
</dbReference>
<keyword evidence="2" id="KW-1003">Cell membrane</keyword>
<evidence type="ECO:0000256" key="3">
    <source>
        <dbReference type="ARBA" id="ARBA00022692"/>
    </source>
</evidence>
<dbReference type="InterPro" id="IPR051791">
    <property type="entry name" value="Pra-immunoreactive"/>
</dbReference>
<evidence type="ECO:0000259" key="8">
    <source>
        <dbReference type="Pfam" id="PF06271"/>
    </source>
</evidence>
<keyword evidence="10" id="KW-1185">Reference proteome</keyword>
<keyword evidence="4 7" id="KW-1133">Transmembrane helix</keyword>
<dbReference type="SUPFAM" id="SSF49879">
    <property type="entry name" value="SMAD/FHA domain"/>
    <property type="match status" value="1"/>
</dbReference>
<feature type="region of interest" description="Disordered" evidence="6">
    <location>
        <begin position="155"/>
        <end position="185"/>
    </location>
</feature>
<dbReference type="EMBL" id="CP078078">
    <property type="protein sequence ID" value="UPL18871.1"/>
    <property type="molecule type" value="Genomic_DNA"/>
</dbReference>
<comment type="subcellular location">
    <subcellularLocation>
        <location evidence="1">Cell membrane</location>
        <topology evidence="1">Multi-pass membrane protein</topology>
    </subcellularLocation>
</comment>
<evidence type="ECO:0000256" key="6">
    <source>
        <dbReference type="SAM" id="MobiDB-lite"/>
    </source>
</evidence>
<evidence type="ECO:0000256" key="5">
    <source>
        <dbReference type="ARBA" id="ARBA00023136"/>
    </source>
</evidence>
<feature type="transmembrane region" description="Helical" evidence="7">
    <location>
        <begin position="16"/>
        <end position="43"/>
    </location>
</feature>
<protein>
    <submittedName>
        <fullName evidence="9">RDD family protein</fullName>
    </submittedName>
</protein>
<evidence type="ECO:0000256" key="2">
    <source>
        <dbReference type="ARBA" id="ARBA00022475"/>
    </source>
</evidence>
<dbReference type="Gene3D" id="2.60.200.20">
    <property type="match status" value="1"/>
</dbReference>
<feature type="domain" description="RDD" evidence="8">
    <location>
        <begin position="10"/>
        <end position="142"/>
    </location>
</feature>
<proteinExistence type="predicted"/>
<evidence type="ECO:0000313" key="9">
    <source>
        <dbReference type="EMBL" id="UPL18871.1"/>
    </source>
</evidence>
<keyword evidence="3 7" id="KW-0812">Transmembrane</keyword>
<evidence type="ECO:0000256" key="4">
    <source>
        <dbReference type="ARBA" id="ARBA00022989"/>
    </source>
</evidence>
<gene>
    <name evidence="9" type="ORF">KV397_14440</name>
</gene>
<reference evidence="9 10" key="1">
    <citation type="submission" date="2021-06" db="EMBL/GenBank/DDBJ databases">
        <title>Genome-based taxonomic framework of Microbacterium strains isolated from marine environment, the description of four new species and reclassification of four preexisting species.</title>
        <authorList>
            <person name="Lee S.D."/>
            <person name="Kim S.-M."/>
            <person name="Byeon Y.-S."/>
            <person name="Yang H.L."/>
            <person name="Kim I.S."/>
        </authorList>
    </citation>
    <scope>NUCLEOTIDE SEQUENCE [LARGE SCALE GENOMIC DNA]</scope>
    <source>
        <strain evidence="9 10">KSW4-10</strain>
    </source>
</reference>
<dbReference type="InterPro" id="IPR008984">
    <property type="entry name" value="SMAD_FHA_dom_sf"/>
</dbReference>